<name>A0A066YI97_9ACTN</name>
<reference evidence="2 3" key="1">
    <citation type="submission" date="2014-05" db="EMBL/GenBank/DDBJ databases">
        <title>Draft Genome Sequence of Kitasatospora cheerisanensis KCTC 2395.</title>
        <authorList>
            <person name="Nam D.H."/>
        </authorList>
    </citation>
    <scope>NUCLEOTIDE SEQUENCE [LARGE SCALE GENOMIC DNA]</scope>
    <source>
        <strain evidence="2 3">KCTC 2395</strain>
    </source>
</reference>
<protein>
    <submittedName>
        <fullName evidence="2">Uncharacterized protein</fullName>
    </submittedName>
</protein>
<dbReference type="AlphaFoldDB" id="A0A066YI97"/>
<dbReference type="PATRIC" id="fig|1348663.4.peg.6828"/>
<feature type="compositionally biased region" description="Low complexity" evidence="1">
    <location>
        <begin position="43"/>
        <end position="53"/>
    </location>
</feature>
<evidence type="ECO:0000256" key="1">
    <source>
        <dbReference type="SAM" id="MobiDB-lite"/>
    </source>
</evidence>
<evidence type="ECO:0000313" key="2">
    <source>
        <dbReference type="EMBL" id="KDN81178.1"/>
    </source>
</evidence>
<dbReference type="EMBL" id="JNBY01000150">
    <property type="protein sequence ID" value="KDN81178.1"/>
    <property type="molecule type" value="Genomic_DNA"/>
</dbReference>
<feature type="region of interest" description="Disordered" evidence="1">
    <location>
        <begin position="1"/>
        <end position="70"/>
    </location>
</feature>
<feature type="compositionally biased region" description="Pro residues" evidence="1">
    <location>
        <begin position="1"/>
        <end position="12"/>
    </location>
</feature>
<sequence>MNAAPKPPPVPAGPSRSGRAKPRPPLRRGGKQHAGSQGCCAPRNAQARRTPAQRQRRCGRRKVTQHHPCE</sequence>
<dbReference type="Proteomes" id="UP000027178">
    <property type="component" value="Unassembled WGS sequence"/>
</dbReference>
<keyword evidence="3" id="KW-1185">Reference proteome</keyword>
<evidence type="ECO:0000313" key="3">
    <source>
        <dbReference type="Proteomes" id="UP000027178"/>
    </source>
</evidence>
<feature type="compositionally biased region" description="Basic residues" evidence="1">
    <location>
        <begin position="18"/>
        <end position="31"/>
    </location>
</feature>
<comment type="caution">
    <text evidence="2">The sequence shown here is derived from an EMBL/GenBank/DDBJ whole genome shotgun (WGS) entry which is preliminary data.</text>
</comment>
<proteinExistence type="predicted"/>
<organism evidence="2 3">
    <name type="scientific">Kitasatospora cheerisanensis KCTC 2395</name>
    <dbReference type="NCBI Taxonomy" id="1348663"/>
    <lineage>
        <taxon>Bacteria</taxon>
        <taxon>Bacillati</taxon>
        <taxon>Actinomycetota</taxon>
        <taxon>Actinomycetes</taxon>
        <taxon>Kitasatosporales</taxon>
        <taxon>Streptomycetaceae</taxon>
        <taxon>Kitasatospora</taxon>
    </lineage>
</organism>
<accession>A0A066YI97</accession>
<feature type="compositionally biased region" description="Basic residues" evidence="1">
    <location>
        <begin position="54"/>
        <end position="70"/>
    </location>
</feature>
<dbReference type="HOGENOM" id="CLU_2752442_0_0_11"/>
<gene>
    <name evidence="2" type="ORF">KCH_70570</name>
</gene>